<reference evidence="2 3" key="1">
    <citation type="journal article" date="2020" name="Int. J. Syst. Evol. Microbiol.">
        <title>Description and complete genome sequences of Bradyrhizobium symbiodeficiens sp. nov., a non-symbiotic bacterium associated with legumes native to Canada.</title>
        <authorList>
            <person name="Bromfield E.S.P."/>
            <person name="Cloutier S."/>
            <person name="Nguyen H.D.T."/>
        </authorList>
    </citation>
    <scope>NUCLEOTIDE SEQUENCE [LARGE SCALE GENOMIC DNA]</scope>
    <source>
        <strain evidence="2 3">101S1MB</strain>
    </source>
</reference>
<dbReference type="RefSeq" id="WP_166466327.1">
    <property type="nucleotide sequence ID" value="NZ_CP050066.2"/>
</dbReference>
<dbReference type="EMBL" id="CP050066">
    <property type="protein sequence ID" value="QIP04714.1"/>
    <property type="molecule type" value="Genomic_DNA"/>
</dbReference>
<proteinExistence type="predicted"/>
<evidence type="ECO:0000313" key="3">
    <source>
        <dbReference type="Proteomes" id="UP000500895"/>
    </source>
</evidence>
<gene>
    <name evidence="2" type="ORF">HAV00_05020</name>
</gene>
<feature type="region of interest" description="Disordered" evidence="1">
    <location>
        <begin position="44"/>
        <end position="80"/>
    </location>
</feature>
<accession>A0A6G8ZXD7</accession>
<dbReference type="AlphaFoldDB" id="A0A6G8ZXD7"/>
<protein>
    <submittedName>
        <fullName evidence="2">Uncharacterized protein</fullName>
    </submittedName>
</protein>
<evidence type="ECO:0000313" key="2">
    <source>
        <dbReference type="EMBL" id="QIP04714.1"/>
    </source>
</evidence>
<organism evidence="2 3">
    <name type="scientific">Bradyrhizobium symbiodeficiens</name>
    <dbReference type="NCBI Taxonomy" id="1404367"/>
    <lineage>
        <taxon>Bacteria</taxon>
        <taxon>Pseudomonadati</taxon>
        <taxon>Pseudomonadota</taxon>
        <taxon>Alphaproteobacteria</taxon>
        <taxon>Hyphomicrobiales</taxon>
        <taxon>Nitrobacteraceae</taxon>
        <taxon>Bradyrhizobium</taxon>
    </lineage>
</organism>
<name>A0A6G8ZXD7_9BRAD</name>
<dbReference type="Proteomes" id="UP000500895">
    <property type="component" value="Chromosome"/>
</dbReference>
<evidence type="ECO:0000256" key="1">
    <source>
        <dbReference type="SAM" id="MobiDB-lite"/>
    </source>
</evidence>
<sequence>MEDLEDYIHRENLKIFKREIGLERDAVRRRWLLKRLAEEEAKGRAATWQAAAGSTSPGAPKGECLVSDPYSIPEETVPAS</sequence>